<dbReference type="KEGG" id="fas:105271953"/>
<dbReference type="InterPro" id="IPR037365">
    <property type="entry name" value="Slowmo/Ups"/>
</dbReference>
<protein>
    <submittedName>
        <fullName evidence="3">Protein preli-like</fullName>
    </submittedName>
</protein>
<dbReference type="InterPro" id="IPR006797">
    <property type="entry name" value="PRELI/MSF1_dom"/>
</dbReference>
<dbReference type="PANTHER" id="PTHR11158">
    <property type="entry name" value="MSF1/PX19 RELATED"/>
    <property type="match status" value="1"/>
</dbReference>
<dbReference type="AlphaFoldDB" id="A0A9R1U898"/>
<gene>
    <name evidence="3" type="primary">prel</name>
</gene>
<keyword evidence="2" id="KW-1185">Reference proteome</keyword>
<dbReference type="GO" id="GO:0005758">
    <property type="term" value="C:mitochondrial intermembrane space"/>
    <property type="evidence" value="ECO:0007669"/>
    <property type="project" value="InterPro"/>
</dbReference>
<evidence type="ECO:0000313" key="2">
    <source>
        <dbReference type="Proteomes" id="UP000694866"/>
    </source>
</evidence>
<evidence type="ECO:0000259" key="1">
    <source>
        <dbReference type="PROSITE" id="PS50904"/>
    </source>
</evidence>
<dbReference type="Proteomes" id="UP000694866">
    <property type="component" value="Unplaced"/>
</dbReference>
<dbReference type="RefSeq" id="XP_011312089.1">
    <property type="nucleotide sequence ID" value="XM_011313787.1"/>
</dbReference>
<dbReference type="PROSITE" id="PS50904">
    <property type="entry name" value="PRELI_MSF1"/>
    <property type="match status" value="1"/>
</dbReference>
<reference evidence="3" key="1">
    <citation type="submission" date="2025-08" db="UniProtKB">
        <authorList>
            <consortium name="RefSeq"/>
        </authorList>
    </citation>
    <scope>IDENTIFICATION</scope>
    <source>
        <strain evidence="3">USDA-PBARC FA_bdor</strain>
        <tissue evidence="3">Whole organism</tissue>
    </source>
</reference>
<organism evidence="2 3">
    <name type="scientific">Fopius arisanus</name>
    <dbReference type="NCBI Taxonomy" id="64838"/>
    <lineage>
        <taxon>Eukaryota</taxon>
        <taxon>Metazoa</taxon>
        <taxon>Ecdysozoa</taxon>
        <taxon>Arthropoda</taxon>
        <taxon>Hexapoda</taxon>
        <taxon>Insecta</taxon>
        <taxon>Pterygota</taxon>
        <taxon>Neoptera</taxon>
        <taxon>Endopterygota</taxon>
        <taxon>Hymenoptera</taxon>
        <taxon>Apocrita</taxon>
        <taxon>Ichneumonoidea</taxon>
        <taxon>Braconidae</taxon>
        <taxon>Opiinae</taxon>
        <taxon>Fopius</taxon>
    </lineage>
</organism>
<sequence length="239" mass="27359">MVKYHENSTTFQFDWSQVAQGFWKRYPNPHSSHVLTEDTISREVKDGKLYTKRLLTKTNRVPKWGERFISKNVVKIVEETVVDPEEKTLTSYTRNLGYTKVMSVIEKVVYKVSDENRGWTVAHRSAWIDSSVYGFRSAIQAFGLDRFKKNCMRMSGGFNYVLAHMFPSTAQHMSPTLAQMGFANYDDEPSMTKFTHAAEDLQHSLHDKAEKVKDAAKKATDLAKKKAGPMYVACQPNQS</sequence>
<dbReference type="Pfam" id="PF04707">
    <property type="entry name" value="PRELI"/>
    <property type="match status" value="1"/>
</dbReference>
<accession>A0A9R1U898</accession>
<dbReference type="OrthoDB" id="341300at2759"/>
<evidence type="ECO:0000313" key="3">
    <source>
        <dbReference type="RefSeq" id="XP_011312089.1"/>
    </source>
</evidence>
<dbReference type="CTD" id="35969"/>
<dbReference type="GeneID" id="105271953"/>
<feature type="domain" description="PRELI/MSF1" evidence="1">
    <location>
        <begin position="2"/>
        <end position="170"/>
    </location>
</feature>
<name>A0A9R1U898_9HYME</name>
<proteinExistence type="predicted"/>